<proteinExistence type="predicted"/>
<protein>
    <submittedName>
        <fullName evidence="2">Uncharacterized protein</fullName>
    </submittedName>
</protein>
<accession>A0AAD4QWT0</accession>
<comment type="caution">
    <text evidence="2">The sequence shown here is derived from an EMBL/GenBank/DDBJ whole genome shotgun (WGS) entry which is preliminary data.</text>
</comment>
<dbReference type="EMBL" id="JAKKPZ010000453">
    <property type="protein sequence ID" value="KAI1694972.1"/>
    <property type="molecule type" value="Genomic_DNA"/>
</dbReference>
<gene>
    <name evidence="2" type="ORF">DdX_19827</name>
</gene>
<feature type="region of interest" description="Disordered" evidence="1">
    <location>
        <begin position="116"/>
        <end position="185"/>
    </location>
</feature>
<dbReference type="Proteomes" id="UP001201812">
    <property type="component" value="Unassembled WGS sequence"/>
</dbReference>
<reference evidence="2" key="1">
    <citation type="submission" date="2022-01" db="EMBL/GenBank/DDBJ databases">
        <title>Genome Sequence Resource for Two Populations of Ditylenchus destructor, the Migratory Endoparasitic Phytonematode.</title>
        <authorList>
            <person name="Zhang H."/>
            <person name="Lin R."/>
            <person name="Xie B."/>
        </authorList>
    </citation>
    <scope>NUCLEOTIDE SEQUENCE</scope>
    <source>
        <strain evidence="2">BazhouSP</strain>
    </source>
</reference>
<evidence type="ECO:0000313" key="2">
    <source>
        <dbReference type="EMBL" id="KAI1694972.1"/>
    </source>
</evidence>
<sequence>MSIGELVLDAGVEYFNLHLVNSMEETSVWVKVVSSDSNLIFVHAPKSPTGRSVYVLEYDYKIDVDVRLSVDFKAQEEVLFFYAVQSSITDPERVIAMQKKGCVPKDDLVFKLFVKREQGPQPEGEQPVTVTDEPTTDPQTPPDPRASPFQYTIDFSTDGPVRGHKAKAQAVPERCGRMEGEESTA</sequence>
<feature type="compositionally biased region" description="Low complexity" evidence="1">
    <location>
        <begin position="125"/>
        <end position="138"/>
    </location>
</feature>
<feature type="compositionally biased region" description="Basic and acidic residues" evidence="1">
    <location>
        <begin position="174"/>
        <end position="185"/>
    </location>
</feature>
<evidence type="ECO:0000313" key="3">
    <source>
        <dbReference type="Proteomes" id="UP001201812"/>
    </source>
</evidence>
<keyword evidence="3" id="KW-1185">Reference proteome</keyword>
<evidence type="ECO:0000256" key="1">
    <source>
        <dbReference type="SAM" id="MobiDB-lite"/>
    </source>
</evidence>
<name>A0AAD4QWT0_9BILA</name>
<organism evidence="2 3">
    <name type="scientific">Ditylenchus destructor</name>
    <dbReference type="NCBI Taxonomy" id="166010"/>
    <lineage>
        <taxon>Eukaryota</taxon>
        <taxon>Metazoa</taxon>
        <taxon>Ecdysozoa</taxon>
        <taxon>Nematoda</taxon>
        <taxon>Chromadorea</taxon>
        <taxon>Rhabditida</taxon>
        <taxon>Tylenchina</taxon>
        <taxon>Tylenchomorpha</taxon>
        <taxon>Sphaerularioidea</taxon>
        <taxon>Anguinidae</taxon>
        <taxon>Anguininae</taxon>
        <taxon>Ditylenchus</taxon>
    </lineage>
</organism>
<dbReference type="AlphaFoldDB" id="A0AAD4QWT0"/>